<dbReference type="PANTHER" id="PTHR32243:SF18">
    <property type="entry name" value="INNER MEMBRANE ABC TRANSPORTER PERMEASE PROTEIN YCJP"/>
    <property type="match status" value="1"/>
</dbReference>
<feature type="transmembrane region" description="Helical" evidence="7">
    <location>
        <begin position="236"/>
        <end position="260"/>
    </location>
</feature>
<dbReference type="Pfam" id="PF00528">
    <property type="entry name" value="BPD_transp_1"/>
    <property type="match status" value="1"/>
</dbReference>
<evidence type="ECO:0000256" key="5">
    <source>
        <dbReference type="ARBA" id="ARBA00022989"/>
    </source>
</evidence>
<keyword evidence="6 7" id="KW-0472">Membrane</keyword>
<gene>
    <name evidence="9" type="ORF">ACFO5R_15910</name>
</gene>
<dbReference type="PANTHER" id="PTHR32243">
    <property type="entry name" value="MALTOSE TRANSPORT SYSTEM PERMEASE-RELATED"/>
    <property type="match status" value="1"/>
</dbReference>
<evidence type="ECO:0000259" key="8">
    <source>
        <dbReference type="PROSITE" id="PS50928"/>
    </source>
</evidence>
<dbReference type="Proteomes" id="UP001595898">
    <property type="component" value="Unassembled WGS sequence"/>
</dbReference>
<dbReference type="SUPFAM" id="SSF161098">
    <property type="entry name" value="MetI-like"/>
    <property type="match status" value="1"/>
</dbReference>
<dbReference type="InterPro" id="IPR050901">
    <property type="entry name" value="BP-dep_ABC_trans_perm"/>
</dbReference>
<dbReference type="InterPro" id="IPR035906">
    <property type="entry name" value="MetI-like_sf"/>
</dbReference>
<evidence type="ECO:0000256" key="4">
    <source>
        <dbReference type="ARBA" id="ARBA00022692"/>
    </source>
</evidence>
<comment type="similarity">
    <text evidence="7">Belongs to the binding-protein-dependent transport system permease family.</text>
</comment>
<keyword evidence="4 7" id="KW-0812">Transmembrane</keyword>
<feature type="transmembrane region" description="Helical" evidence="7">
    <location>
        <begin position="194"/>
        <end position="215"/>
    </location>
</feature>
<evidence type="ECO:0000256" key="2">
    <source>
        <dbReference type="ARBA" id="ARBA00022448"/>
    </source>
</evidence>
<evidence type="ECO:0000313" key="10">
    <source>
        <dbReference type="Proteomes" id="UP001595898"/>
    </source>
</evidence>
<evidence type="ECO:0000256" key="3">
    <source>
        <dbReference type="ARBA" id="ARBA00022475"/>
    </source>
</evidence>
<dbReference type="Gene3D" id="1.10.3720.10">
    <property type="entry name" value="MetI-like"/>
    <property type="match status" value="1"/>
</dbReference>
<comment type="caution">
    <text evidence="9">The sequence shown here is derived from an EMBL/GenBank/DDBJ whole genome shotgun (WGS) entry which is preliminary data.</text>
</comment>
<dbReference type="EMBL" id="JBHSFA010000007">
    <property type="protein sequence ID" value="MFC4543416.1"/>
    <property type="molecule type" value="Genomic_DNA"/>
</dbReference>
<feature type="transmembrane region" description="Helical" evidence="7">
    <location>
        <begin position="112"/>
        <end position="134"/>
    </location>
</feature>
<keyword evidence="2 7" id="KW-0813">Transport</keyword>
<sequence>MATATDTRSDEADADEGPLNRWARSVLEDEAKRQRLYRALFWVACSFFLVTTLFPFYWLLVLALTPNSQILTGDWSLPVIGIEFPHPQGFNVYAFVEVFQQVPFHLFVFNSFVLATTTTIIVLAVATLAGYVFGRLEFPGRGALMLAVLVISYFPPAAFLIPLFDAFLGNAVVVPFLGIELFEAPRLVNTPGSMIMPFSALFLPLAIFILTTFYAQIPDGLEDAARVEGTTRLGALFRVIMPLSAPGVATAAVLTFIAVYNEYFFSSIMALENRPENWSPLVGGILSYQTQYTTDFNLMAAASIVGVLPVVILVIVAQERIVSGLTAGALKE</sequence>
<evidence type="ECO:0000256" key="6">
    <source>
        <dbReference type="ARBA" id="ARBA00023136"/>
    </source>
</evidence>
<dbReference type="GO" id="GO:0005886">
    <property type="term" value="C:plasma membrane"/>
    <property type="evidence" value="ECO:0007669"/>
    <property type="project" value="UniProtKB-SubCell"/>
</dbReference>
<evidence type="ECO:0000313" key="9">
    <source>
        <dbReference type="EMBL" id="MFC4543416.1"/>
    </source>
</evidence>
<dbReference type="RefSeq" id="WP_250139909.1">
    <property type="nucleotide sequence ID" value="NZ_JALIQP010000002.1"/>
</dbReference>
<comment type="subcellular location">
    <subcellularLocation>
        <location evidence="1 7">Cell membrane</location>
        <topology evidence="1 7">Multi-pass membrane protein</topology>
    </subcellularLocation>
</comment>
<dbReference type="CDD" id="cd06261">
    <property type="entry name" value="TM_PBP2"/>
    <property type="match status" value="1"/>
</dbReference>
<evidence type="ECO:0000256" key="7">
    <source>
        <dbReference type="RuleBase" id="RU363032"/>
    </source>
</evidence>
<reference evidence="9 10" key="1">
    <citation type="journal article" date="2019" name="Int. J. Syst. Evol. Microbiol.">
        <title>The Global Catalogue of Microorganisms (GCM) 10K type strain sequencing project: providing services to taxonomists for standard genome sequencing and annotation.</title>
        <authorList>
            <consortium name="The Broad Institute Genomics Platform"/>
            <consortium name="The Broad Institute Genome Sequencing Center for Infectious Disease"/>
            <person name="Wu L."/>
            <person name="Ma J."/>
        </authorList>
    </citation>
    <scope>NUCLEOTIDE SEQUENCE [LARGE SCALE GENOMIC DNA]</scope>
    <source>
        <strain evidence="9 10">WLHS5</strain>
    </source>
</reference>
<proteinExistence type="inferred from homology"/>
<keyword evidence="3" id="KW-1003">Cell membrane</keyword>
<accession>A0ABD5PSC0</accession>
<organism evidence="9 10">
    <name type="scientific">Halosolutus amylolyticus</name>
    <dbReference type="NCBI Taxonomy" id="2932267"/>
    <lineage>
        <taxon>Archaea</taxon>
        <taxon>Methanobacteriati</taxon>
        <taxon>Methanobacteriota</taxon>
        <taxon>Stenosarchaea group</taxon>
        <taxon>Halobacteria</taxon>
        <taxon>Halobacteriales</taxon>
        <taxon>Natrialbaceae</taxon>
        <taxon>Halosolutus</taxon>
    </lineage>
</organism>
<evidence type="ECO:0000256" key="1">
    <source>
        <dbReference type="ARBA" id="ARBA00004651"/>
    </source>
</evidence>
<protein>
    <submittedName>
        <fullName evidence="9">Carbohydrate ABC transporter permease</fullName>
    </submittedName>
</protein>
<feature type="transmembrane region" description="Helical" evidence="7">
    <location>
        <begin position="296"/>
        <end position="317"/>
    </location>
</feature>
<feature type="transmembrane region" description="Helical" evidence="7">
    <location>
        <begin position="146"/>
        <end position="174"/>
    </location>
</feature>
<feature type="domain" description="ABC transmembrane type-1" evidence="8">
    <location>
        <begin position="108"/>
        <end position="317"/>
    </location>
</feature>
<dbReference type="AlphaFoldDB" id="A0ABD5PSC0"/>
<keyword evidence="5 7" id="KW-1133">Transmembrane helix</keyword>
<dbReference type="PROSITE" id="PS50928">
    <property type="entry name" value="ABC_TM1"/>
    <property type="match status" value="1"/>
</dbReference>
<feature type="transmembrane region" description="Helical" evidence="7">
    <location>
        <begin position="39"/>
        <end position="60"/>
    </location>
</feature>
<name>A0ABD5PSC0_9EURY</name>
<keyword evidence="10" id="KW-1185">Reference proteome</keyword>
<dbReference type="InterPro" id="IPR000515">
    <property type="entry name" value="MetI-like"/>
</dbReference>